<evidence type="ECO:0000313" key="2">
    <source>
        <dbReference type="EMBL" id="MCW3783561.1"/>
    </source>
</evidence>
<feature type="transmembrane region" description="Helical" evidence="1">
    <location>
        <begin position="57"/>
        <end position="78"/>
    </location>
</feature>
<evidence type="ECO:0000256" key="1">
    <source>
        <dbReference type="SAM" id="Phobius"/>
    </source>
</evidence>
<organism evidence="2 3">
    <name type="scientific">Defluviimonas salinarum</name>
    <dbReference type="NCBI Taxonomy" id="2992147"/>
    <lineage>
        <taxon>Bacteria</taxon>
        <taxon>Pseudomonadati</taxon>
        <taxon>Pseudomonadota</taxon>
        <taxon>Alphaproteobacteria</taxon>
        <taxon>Rhodobacterales</taxon>
        <taxon>Paracoccaceae</taxon>
        <taxon>Albidovulum</taxon>
    </lineage>
</organism>
<accession>A0ABT3J791</accession>
<gene>
    <name evidence="2" type="ORF">OM960_18640</name>
</gene>
<dbReference type="RefSeq" id="WP_264773006.1">
    <property type="nucleotide sequence ID" value="NZ_JAPDOG010000021.1"/>
</dbReference>
<sequence length="133" mass="13727">MPQVPLILLSPAISVALAALLLSFGLHRRAALAALAADSHVREFLDEIRGHDARIGWAMAATLAAFFAMLLAGAAIYAPGHWIATFQLSMSFTVGTAIGSVAVARGANLKGPALILLPPAMIVGFGIAFPALL</sequence>
<evidence type="ECO:0000313" key="3">
    <source>
        <dbReference type="Proteomes" id="UP001207582"/>
    </source>
</evidence>
<comment type="caution">
    <text evidence="2">The sequence shown here is derived from an EMBL/GenBank/DDBJ whole genome shotgun (WGS) entry which is preliminary data.</text>
</comment>
<protein>
    <recommendedName>
        <fullName evidence="4">ABC transporter permease</fullName>
    </recommendedName>
</protein>
<name>A0ABT3J791_9RHOB</name>
<feature type="transmembrane region" description="Helical" evidence="1">
    <location>
        <begin position="113"/>
        <end position="132"/>
    </location>
</feature>
<evidence type="ECO:0008006" key="4">
    <source>
        <dbReference type="Google" id="ProtNLM"/>
    </source>
</evidence>
<keyword evidence="3" id="KW-1185">Reference proteome</keyword>
<dbReference type="EMBL" id="JAPDOG010000021">
    <property type="protein sequence ID" value="MCW3783561.1"/>
    <property type="molecule type" value="Genomic_DNA"/>
</dbReference>
<dbReference type="Proteomes" id="UP001207582">
    <property type="component" value="Unassembled WGS sequence"/>
</dbReference>
<feature type="transmembrane region" description="Helical" evidence="1">
    <location>
        <begin position="90"/>
        <end position="107"/>
    </location>
</feature>
<reference evidence="2 3" key="1">
    <citation type="submission" date="2022-10" db="EMBL/GenBank/DDBJ databases">
        <title>Defluviimonas sp. CAU 1641 isolated from mud.</title>
        <authorList>
            <person name="Kim W."/>
        </authorList>
    </citation>
    <scope>NUCLEOTIDE SEQUENCE [LARGE SCALE GENOMIC DNA]</scope>
    <source>
        <strain evidence="2 3">CAU 1641</strain>
    </source>
</reference>
<keyword evidence="1" id="KW-0812">Transmembrane</keyword>
<keyword evidence="1" id="KW-1133">Transmembrane helix</keyword>
<proteinExistence type="predicted"/>
<keyword evidence="1" id="KW-0472">Membrane</keyword>